<dbReference type="InterPro" id="IPR036388">
    <property type="entry name" value="WH-like_DNA-bd_sf"/>
</dbReference>
<evidence type="ECO:0000256" key="1">
    <source>
        <dbReference type="ARBA" id="ARBA00005582"/>
    </source>
</evidence>
<proteinExistence type="inferred from homology"/>
<gene>
    <name evidence="6" type="ORF">GCM10009788_40220</name>
</gene>
<sequence length="262" mass="28561">MTSASERGSAAGGARRQLAAPHQRAGDALAPWERSPFAVAVDLAVFTIRDGALAVLLVERGEEPFAGSWALPGGFVEPDEDAEQAAWRELREETGVDRFPGHLEQLRTYSAPDRDPRQRVVSIAHVALAPDLPEPRAGTDAADARWWVVDDLLEGPDAPTLAFDHRQILLDARERVRAKLEYTTLATEFVAEPFTLPELRRVYAAVWGTPPDLGNFRRKVLGTDGFVVPTDARGEPTEAGGRRALLYRRGPATAVSPPMARG</sequence>
<dbReference type="InterPro" id="IPR054105">
    <property type="entry name" value="WHD_NrtR"/>
</dbReference>
<name>A0ABN2B585_9ACTN</name>
<dbReference type="PROSITE" id="PS51462">
    <property type="entry name" value="NUDIX"/>
    <property type="match status" value="1"/>
</dbReference>
<dbReference type="InterPro" id="IPR020476">
    <property type="entry name" value="Nudix_hydrolase"/>
</dbReference>
<evidence type="ECO:0000256" key="4">
    <source>
        <dbReference type="SAM" id="MobiDB-lite"/>
    </source>
</evidence>
<dbReference type="SUPFAM" id="SSF55811">
    <property type="entry name" value="Nudix"/>
    <property type="match status" value="1"/>
</dbReference>
<dbReference type="CDD" id="cd18873">
    <property type="entry name" value="NUDIX_NadM_like"/>
    <property type="match status" value="1"/>
</dbReference>
<dbReference type="PANTHER" id="PTHR43736:SF4">
    <property type="entry name" value="SLR1690 PROTEIN"/>
    <property type="match status" value="1"/>
</dbReference>
<reference evidence="6 7" key="1">
    <citation type="journal article" date="2019" name="Int. J. Syst. Evol. Microbiol.">
        <title>The Global Catalogue of Microorganisms (GCM) 10K type strain sequencing project: providing services to taxonomists for standard genome sequencing and annotation.</title>
        <authorList>
            <consortium name="The Broad Institute Genomics Platform"/>
            <consortium name="The Broad Institute Genome Sequencing Center for Infectious Disease"/>
            <person name="Wu L."/>
            <person name="Ma J."/>
        </authorList>
    </citation>
    <scope>NUCLEOTIDE SEQUENCE [LARGE SCALE GENOMIC DNA]</scope>
    <source>
        <strain evidence="6 7">JCM 14942</strain>
    </source>
</reference>
<evidence type="ECO:0000256" key="3">
    <source>
        <dbReference type="RuleBase" id="RU003476"/>
    </source>
</evidence>
<comment type="caution">
    <text evidence="6">The sequence shown here is derived from an EMBL/GenBank/DDBJ whole genome shotgun (WGS) entry which is preliminary data.</text>
</comment>
<dbReference type="Gene3D" id="3.90.79.10">
    <property type="entry name" value="Nucleoside Triphosphate Pyrophosphohydrolase"/>
    <property type="match status" value="1"/>
</dbReference>
<feature type="compositionally biased region" description="Low complexity" evidence="4">
    <location>
        <begin position="1"/>
        <end position="20"/>
    </location>
</feature>
<dbReference type="PANTHER" id="PTHR43736">
    <property type="entry name" value="ADP-RIBOSE PYROPHOSPHATASE"/>
    <property type="match status" value="1"/>
</dbReference>
<evidence type="ECO:0000256" key="2">
    <source>
        <dbReference type="ARBA" id="ARBA00022801"/>
    </source>
</evidence>
<accession>A0ABN2B585</accession>
<dbReference type="Proteomes" id="UP001500842">
    <property type="component" value="Unassembled WGS sequence"/>
</dbReference>
<dbReference type="InterPro" id="IPR000086">
    <property type="entry name" value="NUDIX_hydrolase_dom"/>
</dbReference>
<dbReference type="Pfam" id="PF00293">
    <property type="entry name" value="NUDIX"/>
    <property type="match status" value="1"/>
</dbReference>
<dbReference type="InterPro" id="IPR036390">
    <property type="entry name" value="WH_DNA-bd_sf"/>
</dbReference>
<keyword evidence="7" id="KW-1185">Reference proteome</keyword>
<comment type="similarity">
    <text evidence="1 3">Belongs to the Nudix hydrolase family.</text>
</comment>
<organism evidence="6 7">
    <name type="scientific">Nocardioides humi</name>
    <dbReference type="NCBI Taxonomy" id="449461"/>
    <lineage>
        <taxon>Bacteria</taxon>
        <taxon>Bacillati</taxon>
        <taxon>Actinomycetota</taxon>
        <taxon>Actinomycetes</taxon>
        <taxon>Propionibacteriales</taxon>
        <taxon>Nocardioidaceae</taxon>
        <taxon>Nocardioides</taxon>
    </lineage>
</organism>
<dbReference type="PROSITE" id="PS00893">
    <property type="entry name" value="NUDIX_BOX"/>
    <property type="match status" value="1"/>
</dbReference>
<dbReference type="EMBL" id="BAAAOR010000030">
    <property type="protein sequence ID" value="GAA1533167.1"/>
    <property type="molecule type" value="Genomic_DNA"/>
</dbReference>
<dbReference type="Pfam" id="PF21906">
    <property type="entry name" value="WHD_NrtR"/>
    <property type="match status" value="1"/>
</dbReference>
<evidence type="ECO:0000259" key="5">
    <source>
        <dbReference type="PROSITE" id="PS51462"/>
    </source>
</evidence>
<dbReference type="InterPro" id="IPR020084">
    <property type="entry name" value="NUDIX_hydrolase_CS"/>
</dbReference>
<feature type="domain" description="Nudix hydrolase" evidence="5">
    <location>
        <begin position="36"/>
        <end position="169"/>
    </location>
</feature>
<evidence type="ECO:0000313" key="7">
    <source>
        <dbReference type="Proteomes" id="UP001500842"/>
    </source>
</evidence>
<evidence type="ECO:0000313" key="6">
    <source>
        <dbReference type="EMBL" id="GAA1533167.1"/>
    </source>
</evidence>
<dbReference type="InterPro" id="IPR015797">
    <property type="entry name" value="NUDIX_hydrolase-like_dom_sf"/>
</dbReference>
<dbReference type="PRINTS" id="PR00502">
    <property type="entry name" value="NUDIXFAMILY"/>
</dbReference>
<dbReference type="Gene3D" id="1.10.10.10">
    <property type="entry name" value="Winged helix-like DNA-binding domain superfamily/Winged helix DNA-binding domain"/>
    <property type="match status" value="1"/>
</dbReference>
<dbReference type="RefSeq" id="WP_141007281.1">
    <property type="nucleotide sequence ID" value="NZ_BAAAOR010000030.1"/>
</dbReference>
<dbReference type="SUPFAM" id="SSF46785">
    <property type="entry name" value="Winged helix' DNA-binding domain"/>
    <property type="match status" value="1"/>
</dbReference>
<keyword evidence="2 3" id="KW-0378">Hydrolase</keyword>
<protein>
    <submittedName>
        <fullName evidence="6">NUDIX domain-containing protein</fullName>
    </submittedName>
</protein>
<feature type="region of interest" description="Disordered" evidence="4">
    <location>
        <begin position="1"/>
        <end position="27"/>
    </location>
</feature>